<feature type="transmembrane region" description="Helical" evidence="1">
    <location>
        <begin position="312"/>
        <end position="339"/>
    </location>
</feature>
<keyword evidence="1" id="KW-0812">Transmembrane</keyword>
<feature type="transmembrane region" description="Helical" evidence="1">
    <location>
        <begin position="283"/>
        <end position="306"/>
    </location>
</feature>
<evidence type="ECO:0000313" key="3">
    <source>
        <dbReference type="Proteomes" id="UP000789342"/>
    </source>
</evidence>
<gene>
    <name evidence="2" type="ORF">AMORRO_LOCUS2901</name>
</gene>
<feature type="transmembrane region" description="Helical" evidence="1">
    <location>
        <begin position="25"/>
        <end position="43"/>
    </location>
</feature>
<comment type="caution">
    <text evidence="2">The sequence shown here is derived from an EMBL/GenBank/DDBJ whole genome shotgun (WGS) entry which is preliminary data.</text>
</comment>
<feature type="transmembrane region" description="Helical" evidence="1">
    <location>
        <begin position="49"/>
        <end position="73"/>
    </location>
</feature>
<dbReference type="AlphaFoldDB" id="A0A9N8ZFB8"/>
<evidence type="ECO:0000313" key="2">
    <source>
        <dbReference type="EMBL" id="CAG8493632.1"/>
    </source>
</evidence>
<keyword evidence="3" id="KW-1185">Reference proteome</keyword>
<keyword evidence="1" id="KW-1133">Transmembrane helix</keyword>
<feature type="transmembrane region" description="Helical" evidence="1">
    <location>
        <begin position="369"/>
        <end position="388"/>
    </location>
</feature>
<protein>
    <submittedName>
        <fullName evidence="2">14678_t:CDS:1</fullName>
    </submittedName>
</protein>
<reference evidence="2" key="1">
    <citation type="submission" date="2021-06" db="EMBL/GenBank/DDBJ databases">
        <authorList>
            <person name="Kallberg Y."/>
            <person name="Tangrot J."/>
            <person name="Rosling A."/>
        </authorList>
    </citation>
    <scope>NUCLEOTIDE SEQUENCE</scope>
    <source>
        <strain evidence="2">CL551</strain>
    </source>
</reference>
<keyword evidence="1" id="KW-0472">Membrane</keyword>
<organism evidence="2 3">
    <name type="scientific">Acaulospora morrowiae</name>
    <dbReference type="NCBI Taxonomy" id="94023"/>
    <lineage>
        <taxon>Eukaryota</taxon>
        <taxon>Fungi</taxon>
        <taxon>Fungi incertae sedis</taxon>
        <taxon>Mucoromycota</taxon>
        <taxon>Glomeromycotina</taxon>
        <taxon>Glomeromycetes</taxon>
        <taxon>Diversisporales</taxon>
        <taxon>Acaulosporaceae</taxon>
        <taxon>Acaulospora</taxon>
    </lineage>
</organism>
<proteinExistence type="predicted"/>
<dbReference type="Proteomes" id="UP000789342">
    <property type="component" value="Unassembled WGS sequence"/>
</dbReference>
<evidence type="ECO:0000256" key="1">
    <source>
        <dbReference type="SAM" id="Phobius"/>
    </source>
</evidence>
<sequence>MSKNSENIDTPKDNSKETENYRESVECLISLVFGIIFLVSGNFEMDSNIINYISTSFSGILSLSSIFGTLVFLKKLIFTSKLEAMDALYIEEDALKIPRNSKQWRIKNLEDSIKELDNIIQKLNSAEYRRGLITYFMQNLIAIKNEMLERKYEKGTLTGKDKVEVVEEDAETDKEEGIEESTVKDKDIIEESTRKDKFNLENPSNQNATTDMVGEANNRHPEFDYIQHLSFSYARHAMMTKFKRIVEMNEMEKKGEVDEEIYRIELYFLKKLVENLQSALKRLFIWFLVFSLILIVLVIISIHYLIQKTDGYIFKIVDITLICFSTTGIYCVLIVLVFAKHHPVIKNNQGLFFEGNFTLIGSVKTSVPLYYNVILFSIIIGLYGVVSFEKRHYDRKYRCIVVKRIGINAKEMMHIKRLIYGYNADQIV</sequence>
<dbReference type="EMBL" id="CAJVPV010001321">
    <property type="protein sequence ID" value="CAG8493632.1"/>
    <property type="molecule type" value="Genomic_DNA"/>
</dbReference>
<accession>A0A9N8ZFB8</accession>
<name>A0A9N8ZFB8_9GLOM</name>